<comment type="function">
    <text evidence="9">Catalyzes the hydroxylation of the N(6)-(4-aminobutyl)-L-lysine intermediate produced by deoxyhypusine synthase/DHPS on a critical lysine of the eukaryotic translation initiation factor 5A/eIF-5A. This is the second step of the post-translational modification of that lysine into an unusual amino acid residue named hypusine. Hypusination is unique to mature eIF-5A factor and is essential for its function.</text>
</comment>
<evidence type="ECO:0000256" key="11">
    <source>
        <dbReference type="PROSITE-ProRule" id="PRU00103"/>
    </source>
</evidence>
<dbReference type="EC" id="1.14.99.29" evidence="10"/>
<comment type="pathway">
    <text evidence="2 10">Protein modification; eIF5A hypusination.</text>
</comment>
<dbReference type="InterPro" id="IPR011989">
    <property type="entry name" value="ARM-like"/>
</dbReference>
<keyword evidence="7 10" id="KW-0503">Monooxygenase</keyword>
<feature type="binding site" evidence="10">
    <location>
        <position position="94"/>
    </location>
    <ligand>
        <name>Fe cation</name>
        <dbReference type="ChEBI" id="CHEBI:24875"/>
        <label>1</label>
    </ligand>
</feature>
<dbReference type="GO" id="GO:0019135">
    <property type="term" value="F:deoxyhypusine monooxygenase activity"/>
    <property type="evidence" value="ECO:0007669"/>
    <property type="project" value="UniProtKB-UniRule"/>
</dbReference>
<comment type="caution">
    <text evidence="12">The sequence shown here is derived from an EMBL/GenBank/DDBJ whole genome shotgun (WGS) entry which is preliminary data.</text>
</comment>
<feature type="binding site" evidence="10">
    <location>
        <position position="216"/>
    </location>
    <ligand>
        <name>Fe cation</name>
        <dbReference type="ChEBI" id="CHEBI:24875"/>
        <label>2</label>
    </ligand>
</feature>
<proteinExistence type="inferred from homology"/>
<evidence type="ECO:0000256" key="10">
    <source>
        <dbReference type="HAMAP-Rule" id="MF_03101"/>
    </source>
</evidence>
<dbReference type="SMART" id="SM00567">
    <property type="entry name" value="EZ_HEAT"/>
    <property type="match status" value="5"/>
</dbReference>
<evidence type="ECO:0000256" key="4">
    <source>
        <dbReference type="ARBA" id="ARBA00022737"/>
    </source>
</evidence>
<evidence type="ECO:0000256" key="1">
    <source>
        <dbReference type="ARBA" id="ARBA00000068"/>
    </source>
</evidence>
<name>A0AAV7JFP9_9METZ</name>
<feature type="binding site" evidence="10">
    <location>
        <position position="60"/>
    </location>
    <ligand>
        <name>Fe cation</name>
        <dbReference type="ChEBI" id="CHEBI:24875"/>
        <label>1</label>
    </ligand>
</feature>
<comment type="function">
    <text evidence="10">Catalyzes the hydroxylation of the N(6)-(4-aminobutyl)-L-lysine intermediate to form hypusine, an essential post-translational modification only found in mature eIF-5A factor.</text>
</comment>
<dbReference type="AlphaFoldDB" id="A0AAV7JFP9"/>
<evidence type="ECO:0000313" key="13">
    <source>
        <dbReference type="Proteomes" id="UP001165289"/>
    </source>
</evidence>
<evidence type="ECO:0000313" key="12">
    <source>
        <dbReference type="EMBL" id="KAI6647254.1"/>
    </source>
</evidence>
<evidence type="ECO:0000256" key="7">
    <source>
        <dbReference type="ARBA" id="ARBA00023033"/>
    </source>
</evidence>
<sequence length="300" mass="33671">MTTVIEISKLGEILRKESLPMKARNRALFGLRAVTDIELSKLAIQEINSTFKDNSALLKHECAYCLGQMTSRNAVPLLIDVLHDVGQEVIVRHEAGEALGAIGDPTAIEHLQKHITDTSKPLSETCIIAIDRINFYQKQKTEKIEFKDNNPFLSVDPAPPWLEGNCEKWRETLLDANQTLFDRYRSLFSLRNEGTDSCVLAICEAFNDKSILLRHEIAYVLGQLQNKLSIPALQSHLSDLTENYMVRHESAEALGSIADLQCREILTAYLQDSDQCVRESCEVALDISDYVTSGELSYAN</sequence>
<evidence type="ECO:0000256" key="5">
    <source>
        <dbReference type="ARBA" id="ARBA00023002"/>
    </source>
</evidence>
<accession>A0AAV7JFP9</accession>
<evidence type="ECO:0000256" key="9">
    <source>
        <dbReference type="ARBA" id="ARBA00045876"/>
    </source>
</evidence>
<evidence type="ECO:0000256" key="3">
    <source>
        <dbReference type="ARBA" id="ARBA00022723"/>
    </source>
</evidence>
<keyword evidence="5 10" id="KW-0560">Oxidoreductase</keyword>
<reference evidence="12 13" key="1">
    <citation type="journal article" date="2023" name="BMC Biol.">
        <title>The compact genome of the sponge Oopsacas minuta (Hexactinellida) is lacking key metazoan core genes.</title>
        <authorList>
            <person name="Santini S."/>
            <person name="Schenkelaars Q."/>
            <person name="Jourda C."/>
            <person name="Duchesne M."/>
            <person name="Belahbib H."/>
            <person name="Rocher C."/>
            <person name="Selva M."/>
            <person name="Riesgo A."/>
            <person name="Vervoort M."/>
            <person name="Leys S.P."/>
            <person name="Kodjabachian L."/>
            <person name="Le Bivic A."/>
            <person name="Borchiellini C."/>
            <person name="Claverie J.M."/>
            <person name="Renard E."/>
        </authorList>
    </citation>
    <scope>NUCLEOTIDE SEQUENCE [LARGE SCALE GENOMIC DNA]</scope>
    <source>
        <strain evidence="12">SPO-2</strain>
    </source>
</reference>
<comment type="catalytic activity">
    <reaction evidence="1 10">
        <text>[eIF5A protein]-deoxyhypusine + AH2 + O2 = [eIF5A protein]-hypusine + A + H2O</text>
        <dbReference type="Rhea" id="RHEA:14101"/>
        <dbReference type="Rhea" id="RHEA-COMP:10144"/>
        <dbReference type="Rhea" id="RHEA-COMP:12592"/>
        <dbReference type="ChEBI" id="CHEBI:13193"/>
        <dbReference type="ChEBI" id="CHEBI:15377"/>
        <dbReference type="ChEBI" id="CHEBI:15379"/>
        <dbReference type="ChEBI" id="CHEBI:17499"/>
        <dbReference type="ChEBI" id="CHEBI:82657"/>
        <dbReference type="ChEBI" id="CHEBI:91175"/>
        <dbReference type="EC" id="1.14.99.29"/>
    </reaction>
</comment>
<comment type="cofactor">
    <cofactor evidence="10">
        <name>Fe(2+)</name>
        <dbReference type="ChEBI" id="CHEBI:29033"/>
    </cofactor>
    <text evidence="10">Binds 2 Fe(2+) ions per subunit.</text>
</comment>
<feature type="repeat" description="HEAT" evidence="11">
    <location>
        <begin position="74"/>
        <end position="114"/>
    </location>
</feature>
<dbReference type="PANTHER" id="PTHR12697">
    <property type="entry name" value="PBS LYASE HEAT-LIKE PROTEIN"/>
    <property type="match status" value="1"/>
</dbReference>
<dbReference type="InterPro" id="IPR027517">
    <property type="entry name" value="Deoxyhypusine_hydroxylase"/>
</dbReference>
<dbReference type="Proteomes" id="UP001165289">
    <property type="component" value="Unassembled WGS sequence"/>
</dbReference>
<dbReference type="Pfam" id="PF13646">
    <property type="entry name" value="HEAT_2"/>
    <property type="match status" value="2"/>
</dbReference>
<dbReference type="InterPro" id="IPR021133">
    <property type="entry name" value="HEAT_type_2"/>
</dbReference>
<gene>
    <name evidence="12" type="ORF">LOD99_12251</name>
</gene>
<feature type="binding site" evidence="10">
    <location>
        <position position="61"/>
    </location>
    <ligand>
        <name>Fe cation</name>
        <dbReference type="ChEBI" id="CHEBI:24875"/>
        <label>1</label>
    </ligand>
</feature>
<comment type="similarity">
    <text evidence="10">Belongs to the deoxyhypusine hydroxylase family.</text>
</comment>
<dbReference type="EMBL" id="JAKMXF010000343">
    <property type="protein sequence ID" value="KAI6647254.1"/>
    <property type="molecule type" value="Genomic_DNA"/>
</dbReference>
<dbReference type="SUPFAM" id="SSF48371">
    <property type="entry name" value="ARM repeat"/>
    <property type="match status" value="1"/>
</dbReference>
<feature type="binding site" evidence="10">
    <location>
        <position position="93"/>
    </location>
    <ligand>
        <name>Fe cation</name>
        <dbReference type="ChEBI" id="CHEBI:24875"/>
        <label>1</label>
    </ligand>
</feature>
<dbReference type="InterPro" id="IPR016024">
    <property type="entry name" value="ARM-type_fold"/>
</dbReference>
<protein>
    <recommendedName>
        <fullName evidence="10">Deoxyhypusine hydroxylase</fullName>
        <shortName evidence="10">DOHH</shortName>
        <ecNumber evidence="10">1.14.99.29</ecNumber>
    </recommendedName>
    <alternativeName>
        <fullName evidence="10">Deoxyhypusine dioxygenase</fullName>
    </alternativeName>
    <alternativeName>
        <fullName evidence="10">Deoxyhypusine monooxygenase</fullName>
    </alternativeName>
</protein>
<keyword evidence="8 10" id="KW-0386">Hypusine biosynthesis</keyword>
<keyword evidence="3 10" id="KW-0479">Metal-binding</keyword>
<feature type="binding site" evidence="10">
    <location>
        <position position="215"/>
    </location>
    <ligand>
        <name>Fe cation</name>
        <dbReference type="ChEBI" id="CHEBI:24875"/>
        <label>2</label>
    </ligand>
</feature>
<keyword evidence="6 10" id="KW-0408">Iron</keyword>
<keyword evidence="4" id="KW-0677">Repeat</keyword>
<feature type="binding site" evidence="10">
    <location>
        <position position="248"/>
    </location>
    <ligand>
        <name>Fe cation</name>
        <dbReference type="ChEBI" id="CHEBI:24875"/>
        <label>2</label>
    </ligand>
</feature>
<dbReference type="Gene3D" id="1.25.10.10">
    <property type="entry name" value="Leucine-rich Repeat Variant"/>
    <property type="match status" value="2"/>
</dbReference>
<dbReference type="PROSITE" id="PS50077">
    <property type="entry name" value="HEAT_REPEAT"/>
    <property type="match status" value="1"/>
</dbReference>
<dbReference type="PANTHER" id="PTHR12697:SF5">
    <property type="entry name" value="DEOXYHYPUSINE HYDROXYLASE"/>
    <property type="match status" value="1"/>
</dbReference>
<evidence type="ECO:0000256" key="8">
    <source>
        <dbReference type="ARBA" id="ARBA00023256"/>
    </source>
</evidence>
<dbReference type="HAMAP" id="MF_03101">
    <property type="entry name" value="Deoxyhypusine_hydroxylase"/>
    <property type="match status" value="1"/>
</dbReference>
<organism evidence="12 13">
    <name type="scientific">Oopsacas minuta</name>
    <dbReference type="NCBI Taxonomy" id="111878"/>
    <lineage>
        <taxon>Eukaryota</taxon>
        <taxon>Metazoa</taxon>
        <taxon>Porifera</taxon>
        <taxon>Hexactinellida</taxon>
        <taxon>Hexasterophora</taxon>
        <taxon>Lyssacinosida</taxon>
        <taxon>Leucopsacidae</taxon>
        <taxon>Oopsacas</taxon>
    </lineage>
</organism>
<evidence type="ECO:0000256" key="6">
    <source>
        <dbReference type="ARBA" id="ARBA00023004"/>
    </source>
</evidence>
<dbReference type="InterPro" id="IPR004155">
    <property type="entry name" value="PBS_lyase_HEAT"/>
</dbReference>
<feature type="binding site" evidence="10">
    <location>
        <position position="249"/>
    </location>
    <ligand>
        <name>Fe cation</name>
        <dbReference type="ChEBI" id="CHEBI:24875"/>
        <label>2</label>
    </ligand>
</feature>
<dbReference type="GO" id="GO:0046872">
    <property type="term" value="F:metal ion binding"/>
    <property type="evidence" value="ECO:0007669"/>
    <property type="project" value="UniProtKB-KW"/>
</dbReference>
<keyword evidence="13" id="KW-1185">Reference proteome</keyword>
<evidence type="ECO:0000256" key="2">
    <source>
        <dbReference type="ARBA" id="ARBA00005041"/>
    </source>
</evidence>